<dbReference type="GO" id="GO:0008278">
    <property type="term" value="C:cohesin complex"/>
    <property type="evidence" value="ECO:0007669"/>
    <property type="project" value="TreeGrafter"/>
</dbReference>
<dbReference type="EMBL" id="MTYJ01000195">
    <property type="protein sequence ID" value="OWA50528.1"/>
    <property type="molecule type" value="Genomic_DNA"/>
</dbReference>
<gene>
    <name evidence="4" type="ORF">BV898_15041</name>
</gene>
<dbReference type="OrthoDB" id="498590at2759"/>
<feature type="region of interest" description="Disordered" evidence="2">
    <location>
        <begin position="1193"/>
        <end position="1213"/>
    </location>
</feature>
<dbReference type="InterPro" id="IPR056396">
    <property type="entry name" value="HEAT_SCC3-SA"/>
</dbReference>
<proteinExistence type="inferred from homology"/>
<dbReference type="Pfam" id="PF24571">
    <property type="entry name" value="HEAT_SCC3-SA"/>
    <property type="match status" value="1"/>
</dbReference>
<feature type="compositionally biased region" description="Low complexity" evidence="2">
    <location>
        <begin position="92"/>
        <end position="104"/>
    </location>
</feature>
<protein>
    <submittedName>
        <fullName evidence="4">Cohesin subunit SA-1</fullName>
    </submittedName>
</protein>
<comment type="caution">
    <text evidence="4">The sequence shown here is derived from an EMBL/GenBank/DDBJ whole genome shotgun (WGS) entry which is preliminary data.</text>
</comment>
<dbReference type="PROSITE" id="PS51425">
    <property type="entry name" value="SCD"/>
    <property type="match status" value="1"/>
</dbReference>
<dbReference type="GO" id="GO:0005634">
    <property type="term" value="C:nucleus"/>
    <property type="evidence" value="ECO:0007669"/>
    <property type="project" value="TreeGrafter"/>
</dbReference>
<feature type="region of interest" description="Disordered" evidence="2">
    <location>
        <begin position="1244"/>
        <end position="1269"/>
    </location>
</feature>
<feature type="compositionally biased region" description="Polar residues" evidence="2">
    <location>
        <begin position="179"/>
        <end position="194"/>
    </location>
</feature>
<feature type="domain" description="SCD" evidence="3">
    <location>
        <begin position="446"/>
        <end position="531"/>
    </location>
</feature>
<keyword evidence="5" id="KW-1185">Reference proteome</keyword>
<dbReference type="GO" id="GO:0007062">
    <property type="term" value="P:sister chromatid cohesion"/>
    <property type="evidence" value="ECO:0007669"/>
    <property type="project" value="UniProtKB-ARBA"/>
</dbReference>
<accession>A0A9X6NDA5</accession>
<evidence type="ECO:0000256" key="2">
    <source>
        <dbReference type="SAM" id="MobiDB-lite"/>
    </source>
</evidence>
<dbReference type="AlphaFoldDB" id="A0A9X6NDA5"/>
<sequence length="1269" mass="142089">MDTSEGSLSLGSRPSQAFSEGFSGRVSVLEEGNVTVQSIDQSWTGSLSQHQLPSAPSSLPNSSWTNEPSSVAVEHRNGSATYASEQSEADEAPTGTPTGTPATPVGRPKRAAATVATERMTLRPKTPKTAPTAALIAAPTSPESPPTPDDNTSDGGGDAGRDSLQSPVRKRRRNRKSDPTFSVNETAQPENVTLSAVKAPREPRNNKAATFRTPVISRKKAIRKTPVSSVAGDNVQIRNLSAALRQGEEPVDKILDGWAEVYKNDRLRGYLEMANFFIHASGCQGKITFAMSNLDHAEVIKQLTGKFDEENNDYPIIKPGPEFRKFRSDFCKFLDLFVKNTKDSILVDDYLMENLTGLLSELSDSAFRAFRHTATLGALKMMTSLVEVQAQLKETIASDERQLELEKKRNRANKPRLQTLQDTFDQHTRNAESIKSIFDKLFKSVFGQRYRDSLLAVRELCMEELGEWMITYPSRFVDDSYLKYLGWTLNDKEATVRRKVLNVILPLVEKEDLTQQMQLFSSKFKDRFVEMTADADPECCVKAVKIVCALDKTQTELFAESDLDRMFELIYVSDRNMAVAASDFLLTRMAAISATDPDRKKGRRFRSGKEWSEDVWNIFEILKFSTESPTHSHTAYLVDSLIDSCSALKAWDAMTDLLLEETEEGQPSLLDDKFERTLIEIMCFALKHAAVGESPTGRISSKKTKAKDLKQVQDDRARLTTHFITTLPPVLTKFKQDVNKTGLLISVPQYFDVDIYTTNHKEEELDQLLDIIGELFAKYEDAVFLRNCAKSLESLEQEGTGIVNRVAMHKSGLIEAVTTRFHESLPVWMAGGSEAAVYEFESSVTRLVALFNFFDLTATAELWDDLMTVMRRGFDPESTMKRPLLRKILSCCNLFVMWRIQALRKHEGVTHPDADDCAIHMARLRELVGLLMPVLTVGQTASDTVFAVYHVLLDLLVLHPAPLSTAAEWEFDLKFELPSVDQQAIAEFVEFQVFTNVLPETTSPEARLTHVHRRRQVLTQFCRAFTCDVISSRFAELVLRHYLTTTGDYSDVIKEAVRKMMEVSKVHCAEAVAAALIALFTKNIRSHKRNSQEILEIREMAKKLALLFGTDNEKSRWAMGALHKYCVEFIREATDDRDLAKRVLFFDVLSEFTSKLRREDKARLVGRLNSLPNLLALNGDVVTPFFQYRNSLTSSGTDTDDPADKHRRGRRVNPVIPKHRAAALRLPTPTPDKDDVASVVASMASSVAGDAPDAEADEPGDIAADVSME</sequence>
<reference evidence="5" key="1">
    <citation type="submission" date="2017-01" db="EMBL/GenBank/DDBJ databases">
        <title>Comparative genomics of anhydrobiosis in the tardigrade Hypsibius dujardini.</title>
        <authorList>
            <person name="Yoshida Y."/>
            <person name="Koutsovoulos G."/>
            <person name="Laetsch D."/>
            <person name="Stevens L."/>
            <person name="Kumar S."/>
            <person name="Horikawa D."/>
            <person name="Ishino K."/>
            <person name="Komine S."/>
            <person name="Tomita M."/>
            <person name="Blaxter M."/>
            <person name="Arakawa K."/>
        </authorList>
    </citation>
    <scope>NUCLEOTIDE SEQUENCE [LARGE SCALE GENOMIC DNA]</scope>
    <source>
        <strain evidence="5">Z151</strain>
    </source>
</reference>
<feature type="compositionally biased region" description="Low complexity" evidence="2">
    <location>
        <begin position="52"/>
        <end position="63"/>
    </location>
</feature>
<dbReference type="InterPro" id="IPR016024">
    <property type="entry name" value="ARM-type_fold"/>
</dbReference>
<dbReference type="Pfam" id="PF08514">
    <property type="entry name" value="STAG"/>
    <property type="match status" value="1"/>
</dbReference>
<dbReference type="InterPro" id="IPR013721">
    <property type="entry name" value="STAG"/>
</dbReference>
<feature type="compositionally biased region" description="Low complexity" evidence="2">
    <location>
        <begin position="123"/>
        <end position="141"/>
    </location>
</feature>
<dbReference type="GO" id="GO:0000785">
    <property type="term" value="C:chromatin"/>
    <property type="evidence" value="ECO:0007669"/>
    <property type="project" value="TreeGrafter"/>
</dbReference>
<evidence type="ECO:0000313" key="5">
    <source>
        <dbReference type="Proteomes" id="UP000192578"/>
    </source>
</evidence>
<organism evidence="4 5">
    <name type="scientific">Hypsibius exemplaris</name>
    <name type="common">Freshwater tardigrade</name>
    <dbReference type="NCBI Taxonomy" id="2072580"/>
    <lineage>
        <taxon>Eukaryota</taxon>
        <taxon>Metazoa</taxon>
        <taxon>Ecdysozoa</taxon>
        <taxon>Tardigrada</taxon>
        <taxon>Eutardigrada</taxon>
        <taxon>Parachela</taxon>
        <taxon>Hypsibioidea</taxon>
        <taxon>Hypsibiidae</taxon>
        <taxon>Hypsibius</taxon>
    </lineage>
</organism>
<comment type="similarity">
    <text evidence="1">Belongs to the SCC3 family.</text>
</comment>
<evidence type="ECO:0000256" key="1">
    <source>
        <dbReference type="ARBA" id="ARBA00005486"/>
    </source>
</evidence>
<feature type="region of interest" description="Disordered" evidence="2">
    <location>
        <begin position="43"/>
        <end position="213"/>
    </location>
</feature>
<name>A0A9X6NDA5_HYPEX</name>
<dbReference type="Pfam" id="PF21581">
    <property type="entry name" value="SCD"/>
    <property type="match status" value="1"/>
</dbReference>
<dbReference type="PANTHER" id="PTHR11199">
    <property type="entry name" value="STROMAL ANTIGEN"/>
    <property type="match status" value="1"/>
</dbReference>
<evidence type="ECO:0000259" key="3">
    <source>
        <dbReference type="PROSITE" id="PS51425"/>
    </source>
</evidence>
<dbReference type="PANTHER" id="PTHR11199:SF0">
    <property type="entry name" value="LD34181P-RELATED"/>
    <property type="match status" value="1"/>
</dbReference>
<dbReference type="Proteomes" id="UP000192578">
    <property type="component" value="Unassembled WGS sequence"/>
</dbReference>
<dbReference type="GO" id="GO:0003682">
    <property type="term" value="F:chromatin binding"/>
    <property type="evidence" value="ECO:0007669"/>
    <property type="project" value="TreeGrafter"/>
</dbReference>
<dbReference type="SUPFAM" id="SSF48371">
    <property type="entry name" value="ARM repeat"/>
    <property type="match status" value="1"/>
</dbReference>
<dbReference type="InterPro" id="IPR039662">
    <property type="entry name" value="Cohesin_Scc3/SA"/>
</dbReference>
<evidence type="ECO:0000313" key="4">
    <source>
        <dbReference type="EMBL" id="OWA50528.1"/>
    </source>
</evidence>
<dbReference type="InterPro" id="IPR020839">
    <property type="entry name" value="SCD"/>
</dbReference>